<reference evidence="1" key="1">
    <citation type="submission" date="2023-04" db="EMBL/GenBank/DDBJ databases">
        <title>A chromosome-level genome assembly of the parasitoid wasp Eretmocerus hayati.</title>
        <authorList>
            <person name="Zhong Y."/>
            <person name="Liu S."/>
            <person name="Liu Y."/>
        </authorList>
    </citation>
    <scope>NUCLEOTIDE SEQUENCE</scope>
    <source>
        <strain evidence="1">ZJU_SS_LIU_2023</strain>
    </source>
</reference>
<sequence length="610" mass="65015">MQQHHQARTGARHGSTQGPIAHQLPCRAAPVRVCGDVAHPRKYVASGYTALPLNGWGLCVVTTMAEGVLGASAKLADAEAAMAHTDEQPTEPEGRLQGKAPTTATRPRTQHPQGQEPTLGGRSGTPVSPQDHHVRIGQPHRRAGQPAVPHGPIALSSWELQLQPQSPFEVNDPRSSLASLSTEVEIVEVTPRSYSPSNRAASKEPGGPASPPLVIIGDDPATPTTAKQGEAPAKRRKRVHGEQIADRTRKRRPNALEPNAAALASNRSPEREGRSASACTPGSGSPSPSIAMAARKEQVDLDLAIELLTEYREQGHNRDPDVAKRIAQMLTSDYQMLKERERGRRRRAGAKIELNMLDEEERQQKIQEQRTKRQAYRARSRTESSQGQPNSAASSTGSYPRSVSLESENRTGSSTPETPQPTLTGDVQRPAPGAIRRQRRRKFCSTSTSSGEGTGAVDPERSASPSIISTAPSIEILPEGEGGIPWAPTGVRSSLATHVNAGAVASGSVTQVHGIVTSDGVISVTESAATVTLSMSEDGSVVFTRGSFVTTESHRGPRSPTLEALLAEVEESEATLDTAGAQGEWLNDLLRIGEACRATPSRTRPSMADL</sequence>
<accession>A0ACC2PX24</accession>
<proteinExistence type="predicted"/>
<organism evidence="1 2">
    <name type="scientific">Eretmocerus hayati</name>
    <dbReference type="NCBI Taxonomy" id="131215"/>
    <lineage>
        <taxon>Eukaryota</taxon>
        <taxon>Metazoa</taxon>
        <taxon>Ecdysozoa</taxon>
        <taxon>Arthropoda</taxon>
        <taxon>Hexapoda</taxon>
        <taxon>Insecta</taxon>
        <taxon>Pterygota</taxon>
        <taxon>Neoptera</taxon>
        <taxon>Endopterygota</taxon>
        <taxon>Hymenoptera</taxon>
        <taxon>Apocrita</taxon>
        <taxon>Proctotrupomorpha</taxon>
        <taxon>Chalcidoidea</taxon>
        <taxon>Aphelinidae</taxon>
        <taxon>Aphelininae</taxon>
        <taxon>Eretmocerus</taxon>
    </lineage>
</organism>
<protein>
    <submittedName>
        <fullName evidence="1">Uncharacterized protein</fullName>
    </submittedName>
</protein>
<evidence type="ECO:0000313" key="1">
    <source>
        <dbReference type="EMBL" id="KAJ8687965.1"/>
    </source>
</evidence>
<keyword evidence="2" id="KW-1185">Reference proteome</keyword>
<name>A0ACC2PX24_9HYME</name>
<comment type="caution">
    <text evidence="1">The sequence shown here is derived from an EMBL/GenBank/DDBJ whole genome shotgun (WGS) entry which is preliminary data.</text>
</comment>
<dbReference type="EMBL" id="CM056741">
    <property type="protein sequence ID" value="KAJ8687965.1"/>
    <property type="molecule type" value="Genomic_DNA"/>
</dbReference>
<dbReference type="Proteomes" id="UP001239111">
    <property type="component" value="Chromosome 1"/>
</dbReference>
<evidence type="ECO:0000313" key="2">
    <source>
        <dbReference type="Proteomes" id="UP001239111"/>
    </source>
</evidence>
<gene>
    <name evidence="1" type="ORF">QAD02_023760</name>
</gene>